<evidence type="ECO:0000313" key="3">
    <source>
        <dbReference type="Proteomes" id="UP000655589"/>
    </source>
</evidence>
<dbReference type="InterPro" id="IPR022742">
    <property type="entry name" value="Hydrolase_4"/>
</dbReference>
<feature type="domain" description="Serine aminopeptidase S33" evidence="1">
    <location>
        <begin position="58"/>
        <end position="281"/>
    </location>
</feature>
<proteinExistence type="predicted"/>
<dbReference type="Proteomes" id="UP000655589">
    <property type="component" value="Unassembled WGS sequence"/>
</dbReference>
<dbReference type="PANTHER" id="PTHR43265">
    <property type="entry name" value="ESTERASE ESTD"/>
    <property type="match status" value="1"/>
</dbReference>
<dbReference type="EMBL" id="BMPT01000012">
    <property type="protein sequence ID" value="GGM32823.1"/>
    <property type="molecule type" value="Genomic_DNA"/>
</dbReference>
<comment type="caution">
    <text evidence="2">The sequence shown here is derived from an EMBL/GenBank/DDBJ whole genome shotgun (WGS) entry which is preliminary data.</text>
</comment>
<evidence type="ECO:0000313" key="2">
    <source>
        <dbReference type="EMBL" id="GGM32823.1"/>
    </source>
</evidence>
<organism evidence="2 3">
    <name type="scientific">Promicromonospora citrea</name>
    <dbReference type="NCBI Taxonomy" id="43677"/>
    <lineage>
        <taxon>Bacteria</taxon>
        <taxon>Bacillati</taxon>
        <taxon>Actinomycetota</taxon>
        <taxon>Actinomycetes</taxon>
        <taxon>Micrococcales</taxon>
        <taxon>Promicromonosporaceae</taxon>
        <taxon>Promicromonospora</taxon>
    </lineage>
</organism>
<evidence type="ECO:0000259" key="1">
    <source>
        <dbReference type="Pfam" id="PF12146"/>
    </source>
</evidence>
<dbReference type="RefSeq" id="WP_171105909.1">
    <property type="nucleotide sequence ID" value="NZ_BMPT01000012.1"/>
</dbReference>
<dbReference type="AlphaFoldDB" id="A0A8H9L5T9"/>
<dbReference type="Pfam" id="PF12146">
    <property type="entry name" value="Hydrolase_4"/>
    <property type="match status" value="1"/>
</dbReference>
<dbReference type="InterPro" id="IPR029058">
    <property type="entry name" value="AB_hydrolase_fold"/>
</dbReference>
<dbReference type="SUPFAM" id="SSF53474">
    <property type="entry name" value="alpha/beta-Hydrolases"/>
    <property type="match status" value="1"/>
</dbReference>
<protein>
    <recommendedName>
        <fullName evidence="1">Serine aminopeptidase S33 domain-containing protein</fullName>
    </recommendedName>
</protein>
<reference evidence="2" key="1">
    <citation type="journal article" date="2014" name="Int. J. Syst. Evol. Microbiol.">
        <title>Complete genome sequence of Corynebacterium casei LMG S-19264T (=DSM 44701T), isolated from a smear-ripened cheese.</title>
        <authorList>
            <consortium name="US DOE Joint Genome Institute (JGI-PGF)"/>
            <person name="Walter F."/>
            <person name="Albersmeier A."/>
            <person name="Kalinowski J."/>
            <person name="Ruckert C."/>
        </authorList>
    </citation>
    <scope>NUCLEOTIDE SEQUENCE</scope>
    <source>
        <strain evidence="2">JCM 3051</strain>
    </source>
</reference>
<dbReference type="InterPro" id="IPR053145">
    <property type="entry name" value="AB_hydrolase_Est10"/>
</dbReference>
<accession>A0A8H9L5T9</accession>
<keyword evidence="3" id="KW-1185">Reference proteome</keyword>
<dbReference type="PANTHER" id="PTHR43265:SF1">
    <property type="entry name" value="ESTERASE ESTD"/>
    <property type="match status" value="1"/>
</dbReference>
<gene>
    <name evidence="2" type="ORF">GCM10010102_30430</name>
</gene>
<sequence>MTGRPPAELVARSGSAEAPVELAGSLWLPDGDAAALLVMHPGSGPSDRDNDVFFPPIRAALLRAGVAVASFDKRGVGRSTGSWQEVGIEEQAADLGAALEAAAARVPDVPAGIFGHSQGGWVALEASRRGSPAPAFVVTSSGPAVPVLEQERSSARSAVAALPAADREAAYATADAVLTLAEDGAPFADLVAWVAAHPAGTRTLARAWGDAAEITEEEWTHLVRLGRYDPVPALRGLAVPLLAVFGEADTVTPVAASVAVLRREVVPRLLTTVVLPGGDHRMGATAGGAFVPGYPDVVVAFALDAAARRAR</sequence>
<dbReference type="Gene3D" id="3.40.50.1820">
    <property type="entry name" value="alpha/beta hydrolase"/>
    <property type="match status" value="1"/>
</dbReference>
<reference evidence="2" key="2">
    <citation type="submission" date="2020-09" db="EMBL/GenBank/DDBJ databases">
        <authorList>
            <person name="Sun Q."/>
            <person name="Ohkuma M."/>
        </authorList>
    </citation>
    <scope>NUCLEOTIDE SEQUENCE</scope>
    <source>
        <strain evidence="2">JCM 3051</strain>
    </source>
</reference>
<name>A0A8H9L5T9_9MICO</name>
<dbReference type="GO" id="GO:0052689">
    <property type="term" value="F:carboxylic ester hydrolase activity"/>
    <property type="evidence" value="ECO:0007669"/>
    <property type="project" value="TreeGrafter"/>
</dbReference>